<dbReference type="InterPro" id="IPR015590">
    <property type="entry name" value="Aldehyde_DH_dom"/>
</dbReference>
<keyword evidence="2" id="KW-0560">Oxidoreductase</keyword>
<dbReference type="AlphaFoldDB" id="A0A239F428"/>
<dbReference type="Proteomes" id="UP000198420">
    <property type="component" value="Unassembled WGS sequence"/>
</dbReference>
<dbReference type="InterPro" id="IPR016163">
    <property type="entry name" value="Ald_DH_C"/>
</dbReference>
<dbReference type="Gene3D" id="3.40.605.10">
    <property type="entry name" value="Aldehyde Dehydrogenase, Chain A, domain 1"/>
    <property type="match status" value="1"/>
</dbReference>
<evidence type="ECO:0000256" key="1">
    <source>
        <dbReference type="ARBA" id="ARBA00009986"/>
    </source>
</evidence>
<evidence type="ECO:0000259" key="3">
    <source>
        <dbReference type="Pfam" id="PF00171"/>
    </source>
</evidence>
<gene>
    <name evidence="4" type="ORF">SAMN06265355_11997</name>
</gene>
<keyword evidence="5" id="KW-1185">Reference proteome</keyword>
<name>A0A239F428_9ACTN</name>
<dbReference type="Pfam" id="PF00171">
    <property type="entry name" value="Aldedh"/>
    <property type="match status" value="1"/>
</dbReference>
<dbReference type="PANTHER" id="PTHR11699">
    <property type="entry name" value="ALDEHYDE DEHYDROGENASE-RELATED"/>
    <property type="match status" value="1"/>
</dbReference>
<organism evidence="4 5">
    <name type="scientific">Actinomadura mexicana</name>
    <dbReference type="NCBI Taxonomy" id="134959"/>
    <lineage>
        <taxon>Bacteria</taxon>
        <taxon>Bacillati</taxon>
        <taxon>Actinomycetota</taxon>
        <taxon>Actinomycetes</taxon>
        <taxon>Streptosporangiales</taxon>
        <taxon>Thermomonosporaceae</taxon>
        <taxon>Actinomadura</taxon>
    </lineage>
</organism>
<dbReference type="FunFam" id="3.40.309.10:FF:000009">
    <property type="entry name" value="Aldehyde dehydrogenase A"/>
    <property type="match status" value="1"/>
</dbReference>
<evidence type="ECO:0000313" key="5">
    <source>
        <dbReference type="Proteomes" id="UP000198420"/>
    </source>
</evidence>
<feature type="domain" description="Aldehyde dehydrogenase" evidence="3">
    <location>
        <begin position="28"/>
        <end position="484"/>
    </location>
</feature>
<sequence>MGPGLGEPTREGEAMRPRDRWMLAGGRWIQGTGDGTFTVTDPATGEPLGVVAASSVADVDTAVAAARGAAPGWAATPAAERGAALHAAARAVEERMDELAALVTAEMGKPTGDALGGVEAGIGTLRQYAELGRLHGGRSLQGGRDAADFMVREPWGVVAAITPWNDPVAIACGLVGAAVAVGNAVVHKPSERTPHTGAMLAELVAGCLPDGVLNMVTGGGAVGEALAGHAGADVVAHVGSTRAGRRIAELAARTGARTVLENGGADPLIVDAGVDPSWAAEQAALGCFANAGQICTSVERVYVHEAVAEPFLDALAARARHLRTGPGAEPSTELGPLVDERHRTRVHQQVEKALADGARALTGARLPEGPGCFYPATVLAGCADHMAIMAEETFGPVAPVRTVAGFEQALEAANRSRYGLAATVLTRDMAHAQAAWRTLEAGTVKINAVFGGAPGGAAAPRRASGRGFGYGPELLDEMTAVKVVHVQAAIP</sequence>
<evidence type="ECO:0000313" key="4">
    <source>
        <dbReference type="EMBL" id="SNS51780.1"/>
    </source>
</evidence>
<proteinExistence type="inferred from homology"/>
<dbReference type="GO" id="GO:0016620">
    <property type="term" value="F:oxidoreductase activity, acting on the aldehyde or oxo group of donors, NAD or NADP as acceptor"/>
    <property type="evidence" value="ECO:0007669"/>
    <property type="project" value="InterPro"/>
</dbReference>
<dbReference type="SUPFAM" id="SSF53720">
    <property type="entry name" value="ALDH-like"/>
    <property type="match status" value="1"/>
</dbReference>
<comment type="similarity">
    <text evidence="1">Belongs to the aldehyde dehydrogenase family.</text>
</comment>
<dbReference type="CDD" id="cd07078">
    <property type="entry name" value="ALDH"/>
    <property type="match status" value="1"/>
</dbReference>
<evidence type="ECO:0000256" key="2">
    <source>
        <dbReference type="ARBA" id="ARBA00023002"/>
    </source>
</evidence>
<dbReference type="Gene3D" id="3.40.309.10">
    <property type="entry name" value="Aldehyde Dehydrogenase, Chain A, domain 2"/>
    <property type="match status" value="1"/>
</dbReference>
<dbReference type="InterPro" id="IPR016161">
    <property type="entry name" value="Ald_DH/histidinol_DH"/>
</dbReference>
<reference evidence="5" key="1">
    <citation type="submission" date="2017-06" db="EMBL/GenBank/DDBJ databases">
        <authorList>
            <person name="Varghese N."/>
            <person name="Submissions S."/>
        </authorList>
    </citation>
    <scope>NUCLEOTIDE SEQUENCE [LARGE SCALE GENOMIC DNA]</scope>
    <source>
        <strain evidence="5">DSM 44485</strain>
    </source>
</reference>
<accession>A0A239F428</accession>
<protein>
    <submittedName>
        <fullName evidence="4">Succinate-semialdehyde dehydrogenase / glutarate-semialdehyde dehydrogenase</fullName>
    </submittedName>
</protein>
<dbReference type="InterPro" id="IPR016162">
    <property type="entry name" value="Ald_DH_N"/>
</dbReference>
<dbReference type="EMBL" id="FZNP01000019">
    <property type="protein sequence ID" value="SNS51780.1"/>
    <property type="molecule type" value="Genomic_DNA"/>
</dbReference>